<evidence type="ECO:0000256" key="1">
    <source>
        <dbReference type="SAM" id="Phobius"/>
    </source>
</evidence>
<name>A0A5E4ACQ8_MARMO</name>
<protein>
    <submittedName>
        <fullName evidence="2">Uncharacterized protein</fullName>
    </submittedName>
</protein>
<accession>A0A5E4ACQ8</accession>
<keyword evidence="1" id="KW-0472">Membrane</keyword>
<evidence type="ECO:0000313" key="2">
    <source>
        <dbReference type="EMBL" id="VTJ55147.1"/>
    </source>
</evidence>
<feature type="transmembrane region" description="Helical" evidence="1">
    <location>
        <begin position="12"/>
        <end position="28"/>
    </location>
</feature>
<keyword evidence="1" id="KW-1133">Transmembrane helix</keyword>
<organism evidence="2 3">
    <name type="scientific">Marmota monax</name>
    <name type="common">Woodchuck</name>
    <dbReference type="NCBI Taxonomy" id="9995"/>
    <lineage>
        <taxon>Eukaryota</taxon>
        <taxon>Metazoa</taxon>
        <taxon>Chordata</taxon>
        <taxon>Craniata</taxon>
        <taxon>Vertebrata</taxon>
        <taxon>Euteleostomi</taxon>
        <taxon>Mammalia</taxon>
        <taxon>Eutheria</taxon>
        <taxon>Euarchontoglires</taxon>
        <taxon>Glires</taxon>
        <taxon>Rodentia</taxon>
        <taxon>Sciuromorpha</taxon>
        <taxon>Sciuridae</taxon>
        <taxon>Xerinae</taxon>
        <taxon>Marmotini</taxon>
        <taxon>Marmota</taxon>
    </lineage>
</organism>
<keyword evidence="3" id="KW-1185">Reference proteome</keyword>
<gene>
    <name evidence="2" type="ORF">MONAX_5E010602</name>
</gene>
<dbReference type="Proteomes" id="UP000335636">
    <property type="component" value="Unassembled WGS sequence"/>
</dbReference>
<evidence type="ECO:0000313" key="3">
    <source>
        <dbReference type="Proteomes" id="UP000335636"/>
    </source>
</evidence>
<proteinExistence type="predicted"/>
<dbReference type="EMBL" id="CABDUW010000047">
    <property type="protein sequence ID" value="VTJ55147.1"/>
    <property type="molecule type" value="Genomic_DNA"/>
</dbReference>
<comment type="caution">
    <text evidence="2">The sequence shown here is derived from an EMBL/GenBank/DDBJ whole genome shotgun (WGS) entry which is preliminary data.</text>
</comment>
<sequence>MPSTESRVRGAFLFWLLGGAVGVFRCVPSNRLRGRRRSGSLSSAHRQPWLARGICQSIRLALVLAGGLEARSALSSAKGLWRCDPRRPR</sequence>
<dbReference type="AlphaFoldDB" id="A0A5E4ACQ8"/>
<reference evidence="2" key="1">
    <citation type="submission" date="2019-04" db="EMBL/GenBank/DDBJ databases">
        <authorList>
            <person name="Alioto T."/>
            <person name="Alioto T."/>
        </authorList>
    </citation>
    <scope>NUCLEOTIDE SEQUENCE [LARGE SCALE GENOMIC DNA]</scope>
</reference>
<keyword evidence="1" id="KW-0812">Transmembrane</keyword>